<reference evidence="1" key="1">
    <citation type="submission" date="2019-08" db="EMBL/GenBank/DDBJ databases">
        <title>The improved chromosome-level genome for the pearl oyster Pinctada fucata martensii using PacBio sequencing and Hi-C.</title>
        <authorList>
            <person name="Zheng Z."/>
        </authorList>
    </citation>
    <scope>NUCLEOTIDE SEQUENCE</scope>
    <source>
        <strain evidence="1">ZZ-2019</strain>
        <tissue evidence="1">Adductor muscle</tissue>
    </source>
</reference>
<evidence type="ECO:0000313" key="2">
    <source>
        <dbReference type="Proteomes" id="UP001186944"/>
    </source>
</evidence>
<accession>A0AA88Y9V3</accession>
<dbReference type="AlphaFoldDB" id="A0AA88Y9V3"/>
<sequence>MTNISKKRQYLLRKIIKANKAILKVATKLSLENRSQHMPPPQQGNVPTFIPLWDMRSMDRSCRRQGSIYKGLELDQRLFFLGAPSTYSIGQESEALWRIHERTRRMGDRVFRFLPPDFTSYHREESVVLPDGILYRIGSTLTRQNPLLLTSGCQTEERATSVSYKRDVATQSVTKEESTETQCEITKARIY</sequence>
<gene>
    <name evidence="1" type="ORF">FSP39_017628</name>
</gene>
<name>A0AA88Y9V3_PINIB</name>
<dbReference type="EMBL" id="VSWD01000008">
    <property type="protein sequence ID" value="KAK3095690.1"/>
    <property type="molecule type" value="Genomic_DNA"/>
</dbReference>
<protein>
    <submittedName>
        <fullName evidence="1">Uncharacterized protein</fullName>
    </submittedName>
</protein>
<dbReference type="Proteomes" id="UP001186944">
    <property type="component" value="Unassembled WGS sequence"/>
</dbReference>
<proteinExistence type="predicted"/>
<evidence type="ECO:0000313" key="1">
    <source>
        <dbReference type="EMBL" id="KAK3095690.1"/>
    </source>
</evidence>
<comment type="caution">
    <text evidence="1">The sequence shown here is derived from an EMBL/GenBank/DDBJ whole genome shotgun (WGS) entry which is preliminary data.</text>
</comment>
<organism evidence="1 2">
    <name type="scientific">Pinctada imbricata</name>
    <name type="common">Atlantic pearl-oyster</name>
    <name type="synonym">Pinctada martensii</name>
    <dbReference type="NCBI Taxonomy" id="66713"/>
    <lineage>
        <taxon>Eukaryota</taxon>
        <taxon>Metazoa</taxon>
        <taxon>Spiralia</taxon>
        <taxon>Lophotrochozoa</taxon>
        <taxon>Mollusca</taxon>
        <taxon>Bivalvia</taxon>
        <taxon>Autobranchia</taxon>
        <taxon>Pteriomorphia</taxon>
        <taxon>Pterioida</taxon>
        <taxon>Pterioidea</taxon>
        <taxon>Pteriidae</taxon>
        <taxon>Pinctada</taxon>
    </lineage>
</organism>
<keyword evidence="2" id="KW-1185">Reference proteome</keyword>